<sequence length="33" mass="3919">MYAAEPIVPVCDRNNIDIAEADPRKRCFTLYFW</sequence>
<accession>A0A3P6Q6U0</accession>
<dbReference type="Proteomes" id="UP000271889">
    <property type="component" value="Unassembled WGS sequence"/>
</dbReference>
<keyword evidence="2" id="KW-1185">Reference proteome</keyword>
<dbReference type="EMBL" id="UYRV01001651">
    <property type="protein sequence ID" value="VDK47306.1"/>
    <property type="molecule type" value="Genomic_DNA"/>
</dbReference>
<evidence type="ECO:0000313" key="1">
    <source>
        <dbReference type="EMBL" id="VDK47306.1"/>
    </source>
</evidence>
<organism evidence="1 2">
    <name type="scientific">Cylicostephanus goldi</name>
    <name type="common">Nematode worm</name>
    <dbReference type="NCBI Taxonomy" id="71465"/>
    <lineage>
        <taxon>Eukaryota</taxon>
        <taxon>Metazoa</taxon>
        <taxon>Ecdysozoa</taxon>
        <taxon>Nematoda</taxon>
        <taxon>Chromadorea</taxon>
        <taxon>Rhabditida</taxon>
        <taxon>Rhabditina</taxon>
        <taxon>Rhabditomorpha</taxon>
        <taxon>Strongyloidea</taxon>
        <taxon>Strongylidae</taxon>
        <taxon>Cylicostephanus</taxon>
    </lineage>
</organism>
<dbReference type="AlphaFoldDB" id="A0A3P6Q6U0"/>
<name>A0A3P6Q6U0_CYLGO</name>
<proteinExistence type="predicted"/>
<reference evidence="1 2" key="1">
    <citation type="submission" date="2018-11" db="EMBL/GenBank/DDBJ databases">
        <authorList>
            <consortium name="Pathogen Informatics"/>
        </authorList>
    </citation>
    <scope>NUCLEOTIDE SEQUENCE [LARGE SCALE GENOMIC DNA]</scope>
</reference>
<protein>
    <submittedName>
        <fullName evidence="1">Uncharacterized protein</fullName>
    </submittedName>
</protein>
<evidence type="ECO:0000313" key="2">
    <source>
        <dbReference type="Proteomes" id="UP000271889"/>
    </source>
</evidence>
<gene>
    <name evidence="1" type="ORF">CGOC_LOCUS995</name>
</gene>